<reference evidence="1" key="1">
    <citation type="submission" date="2020-05" db="EMBL/GenBank/DDBJ databases">
        <title>Phylogenomic resolution of chytrid fungi.</title>
        <authorList>
            <person name="Stajich J.E."/>
            <person name="Amses K."/>
            <person name="Simmons R."/>
            <person name="Seto K."/>
            <person name="Myers J."/>
            <person name="Bonds A."/>
            <person name="Quandt C.A."/>
            <person name="Barry K."/>
            <person name="Liu P."/>
            <person name="Grigoriev I."/>
            <person name="Longcore J.E."/>
            <person name="James T.Y."/>
        </authorList>
    </citation>
    <scope>NUCLEOTIDE SEQUENCE</scope>
    <source>
        <strain evidence="1">JEL0476</strain>
    </source>
</reference>
<accession>A0AAD5U4Q4</accession>
<gene>
    <name evidence="1" type="ORF">HK099_003590</name>
</gene>
<dbReference type="EMBL" id="JADGJW010000236">
    <property type="protein sequence ID" value="KAJ3221330.1"/>
    <property type="molecule type" value="Genomic_DNA"/>
</dbReference>
<organism evidence="1 2">
    <name type="scientific">Clydaea vesicula</name>
    <dbReference type="NCBI Taxonomy" id="447962"/>
    <lineage>
        <taxon>Eukaryota</taxon>
        <taxon>Fungi</taxon>
        <taxon>Fungi incertae sedis</taxon>
        <taxon>Chytridiomycota</taxon>
        <taxon>Chytridiomycota incertae sedis</taxon>
        <taxon>Chytridiomycetes</taxon>
        <taxon>Lobulomycetales</taxon>
        <taxon>Lobulomycetaceae</taxon>
        <taxon>Clydaea</taxon>
    </lineage>
</organism>
<dbReference type="AlphaFoldDB" id="A0AAD5U4Q4"/>
<dbReference type="PANTHER" id="PTHR33478">
    <property type="entry name" value="EXTRACELLULAR METALLOPROTEINASE MEP"/>
    <property type="match status" value="1"/>
</dbReference>
<protein>
    <submittedName>
        <fullName evidence="1">Uncharacterized protein</fullName>
    </submittedName>
</protein>
<sequence>MLLIKLLNLITHNTLFKNNDQNTAQTSFGLSEDYEKFPKPKNIDCKEYFVQSSTYQTFDLQQSTNLPTLTKKQKFDEAVNYITSKFNTTRDQISVTSVYDTSFSSFYFKPLINSIQVKNAEANLNLDNFGKVMSFGEFWIKPTSKNFKKKKNLSPLQSLFIVNDRFLNFKFDQNLMEVEKDFITFNNGYDELLIQDSIIIKNLPFIKGGNVNIAEKFYRTQDEEIFNVWEVSIPMLFHRNPSDDTWYTFLIDSSTGHCMGYFDSVIHN</sequence>
<dbReference type="InterPro" id="IPR050371">
    <property type="entry name" value="Fungal_virulence_M36"/>
</dbReference>
<evidence type="ECO:0000313" key="2">
    <source>
        <dbReference type="Proteomes" id="UP001211065"/>
    </source>
</evidence>
<keyword evidence="2" id="KW-1185">Reference proteome</keyword>
<name>A0AAD5U4Q4_9FUNG</name>
<evidence type="ECO:0000313" key="1">
    <source>
        <dbReference type="EMBL" id="KAJ3221330.1"/>
    </source>
</evidence>
<dbReference type="PANTHER" id="PTHR33478:SF1">
    <property type="entry name" value="EXTRACELLULAR METALLOPROTEINASE MEP"/>
    <property type="match status" value="1"/>
</dbReference>
<dbReference type="Proteomes" id="UP001211065">
    <property type="component" value="Unassembled WGS sequence"/>
</dbReference>
<comment type="caution">
    <text evidence="1">The sequence shown here is derived from an EMBL/GenBank/DDBJ whole genome shotgun (WGS) entry which is preliminary data.</text>
</comment>
<proteinExistence type="predicted"/>